<feature type="region of interest" description="Disordered" evidence="1">
    <location>
        <begin position="67"/>
        <end position="134"/>
    </location>
</feature>
<name>A0A0H5R3H8_9EUKA</name>
<evidence type="ECO:0000313" key="3">
    <source>
        <dbReference type="EMBL" id="CRZ08760.1"/>
    </source>
</evidence>
<keyword evidence="2" id="KW-0732">Signal</keyword>
<reference evidence="3" key="1">
    <citation type="submission" date="2015-04" db="EMBL/GenBank/DDBJ databases">
        <title>The genome sequence of the plant pathogenic Rhizarian Plasmodiophora brassicae reveals insights in its biotrophic life cycle and the origin of chitin synthesis.</title>
        <authorList>
            <person name="Schwelm A."/>
            <person name="Fogelqvist J."/>
            <person name="Knaust A."/>
            <person name="Julke S."/>
            <person name="Lilja T."/>
            <person name="Dhandapani V."/>
            <person name="Bonilla-Rosso G."/>
            <person name="Karlsson M."/>
            <person name="Shevchenko A."/>
            <person name="Choi S.R."/>
            <person name="Kim H.G."/>
            <person name="Park J.Y."/>
            <person name="Lim Y.P."/>
            <person name="Ludwig-Muller J."/>
            <person name="Dixelius C."/>
        </authorList>
    </citation>
    <scope>NUCLEOTIDE SEQUENCE</scope>
    <source>
        <tissue evidence="3">Potato root galls</tissue>
    </source>
</reference>
<feature type="compositionally biased region" description="Basic and acidic residues" evidence="1">
    <location>
        <begin position="67"/>
        <end position="97"/>
    </location>
</feature>
<evidence type="ECO:0000256" key="1">
    <source>
        <dbReference type="SAM" id="MobiDB-lite"/>
    </source>
</evidence>
<evidence type="ECO:0000256" key="2">
    <source>
        <dbReference type="SAM" id="SignalP"/>
    </source>
</evidence>
<accession>A0A0H5R3H8</accession>
<proteinExistence type="predicted"/>
<feature type="compositionally biased region" description="Basic and acidic residues" evidence="1">
    <location>
        <begin position="110"/>
        <end position="134"/>
    </location>
</feature>
<dbReference type="AlphaFoldDB" id="A0A0H5R3H8"/>
<sequence>MSSNLLRPVPNLICVAITILGVCVLVGAEHPEAAKEYFDSNEELSFSTIFTDENPSLWEEWNCIKKQDPSREAEENGATKDTSQDKLTIKQEPDEIKCPASTLQAFPFPKHSDNKKERSCFDEPDPDSPKKKNR</sequence>
<organism evidence="3">
    <name type="scientific">Spongospora subterranea</name>
    <dbReference type="NCBI Taxonomy" id="70186"/>
    <lineage>
        <taxon>Eukaryota</taxon>
        <taxon>Sar</taxon>
        <taxon>Rhizaria</taxon>
        <taxon>Endomyxa</taxon>
        <taxon>Phytomyxea</taxon>
        <taxon>Plasmodiophorida</taxon>
        <taxon>Plasmodiophoridae</taxon>
        <taxon>Spongospora</taxon>
    </lineage>
</organism>
<dbReference type="EMBL" id="HACM01008318">
    <property type="protein sequence ID" value="CRZ08760.1"/>
    <property type="molecule type" value="Transcribed_RNA"/>
</dbReference>
<protein>
    <submittedName>
        <fullName evidence="3">Uncharacterized protein</fullName>
    </submittedName>
</protein>
<feature type="chain" id="PRO_5005222952" evidence="2">
    <location>
        <begin position="29"/>
        <end position="134"/>
    </location>
</feature>
<feature type="signal peptide" evidence="2">
    <location>
        <begin position="1"/>
        <end position="28"/>
    </location>
</feature>